<sequence length="417" mass="46671">MQTLKNSYSSGLLFFLTFITMLASQYFMFYDAVHSRKFFYTAGYIAIVLALFSARKIIASRQNGIPTLGILILALTFLIWLSVFKQKGSFDDVYNAYDTSGRILLLLALLVFIFSNIKLPRYPLLLDGIFIAGGLLVNLYAAWQYHVSATERVDLGFDRATIAAYIITVIDIFMVYAVLNRHGWVRYILFAATIALTYSVLIFTGTRSALLSYPILCLLLAFTHPKVNKQHLLKMLLCLAGLLIIAGYLLKKPIEQRISSLTHDLYAIQVNNNNLTSVGSRIVMFQVGLDTGMTAPWGESVESRSREIEAAVQHDPALQGALTFIDVHLHNEIIENFSLRGIFGVLALLFMHASLLWCAWKQRNPVLMVITLSLMTYGMSDVIFFSREASIAYAIGILSAIILFKREDEAPVASGIT</sequence>
<name>A0AB38FY48_9ENTR</name>
<keyword evidence="3 5" id="KW-1133">Transmembrane helix</keyword>
<evidence type="ECO:0000256" key="5">
    <source>
        <dbReference type="SAM" id="Phobius"/>
    </source>
</evidence>
<keyword evidence="2 5" id="KW-0812">Transmembrane</keyword>
<comment type="subcellular location">
    <subcellularLocation>
        <location evidence="1">Membrane</location>
        <topology evidence="1">Multi-pass membrane protein</topology>
    </subcellularLocation>
</comment>
<evidence type="ECO:0000256" key="3">
    <source>
        <dbReference type="ARBA" id="ARBA00022989"/>
    </source>
</evidence>
<feature type="domain" description="O-antigen ligase-related" evidence="6">
    <location>
        <begin position="194"/>
        <end position="348"/>
    </location>
</feature>
<evidence type="ECO:0000313" key="10">
    <source>
        <dbReference type="Proteomes" id="UP000267341"/>
    </source>
</evidence>
<gene>
    <name evidence="8" type="primary">rfaL</name>
    <name evidence="7" type="ORF">C7387_3895</name>
    <name evidence="8" type="ORF">NCTC11967_03356</name>
</gene>
<evidence type="ECO:0000259" key="6">
    <source>
        <dbReference type="Pfam" id="PF04932"/>
    </source>
</evidence>
<dbReference type="PANTHER" id="PTHR37422">
    <property type="entry name" value="TEICHURONIC ACID BIOSYNTHESIS PROTEIN TUAE"/>
    <property type="match status" value="1"/>
</dbReference>
<reference evidence="7 10" key="2">
    <citation type="submission" date="2018-10" db="EMBL/GenBank/DDBJ databases">
        <title>Genomic Encyclopedia of Type Strains, Phase IV (KMG-IV): sequencing the most valuable type-strain genomes for metagenomic binning, comparative biology and taxonomic classification.</title>
        <authorList>
            <person name="Goeker M."/>
        </authorList>
    </citation>
    <scope>NUCLEOTIDE SEQUENCE [LARGE SCALE GENOMIC DNA]</scope>
    <source>
        <strain evidence="7 10">DSM 5079</strain>
    </source>
</reference>
<proteinExistence type="predicted"/>
<feature type="transmembrane region" description="Helical" evidence="5">
    <location>
        <begin position="99"/>
        <end position="117"/>
    </location>
</feature>
<feature type="transmembrane region" description="Helical" evidence="5">
    <location>
        <begin position="162"/>
        <end position="179"/>
    </location>
</feature>
<feature type="transmembrane region" description="Helical" evidence="5">
    <location>
        <begin position="184"/>
        <end position="203"/>
    </location>
</feature>
<feature type="transmembrane region" description="Helical" evidence="5">
    <location>
        <begin position="337"/>
        <end position="359"/>
    </location>
</feature>
<dbReference type="InterPro" id="IPR007016">
    <property type="entry name" value="O-antigen_ligase-rel_domated"/>
</dbReference>
<feature type="transmembrane region" description="Helical" evidence="5">
    <location>
        <begin position="232"/>
        <end position="250"/>
    </location>
</feature>
<keyword evidence="10" id="KW-1185">Reference proteome</keyword>
<comment type="caution">
    <text evidence="8">The sequence shown here is derived from an EMBL/GenBank/DDBJ whole genome shotgun (WGS) entry which is preliminary data.</text>
</comment>
<dbReference type="RefSeq" id="WP_038253636.1">
    <property type="nucleotide sequence ID" value="NZ_DAMADI010000006.1"/>
</dbReference>
<feature type="transmembrane region" description="Helical" evidence="5">
    <location>
        <begin position="390"/>
        <end position="406"/>
    </location>
</feature>
<dbReference type="Pfam" id="PF04932">
    <property type="entry name" value="Wzy_C"/>
    <property type="match status" value="1"/>
</dbReference>
<dbReference type="AlphaFoldDB" id="A0AB38FY48"/>
<feature type="transmembrane region" description="Helical" evidence="5">
    <location>
        <begin position="12"/>
        <end position="32"/>
    </location>
</feature>
<dbReference type="EMBL" id="RBIZ01000006">
    <property type="protein sequence ID" value="RKR53440.1"/>
    <property type="molecule type" value="Genomic_DNA"/>
</dbReference>
<dbReference type="InterPro" id="IPR051533">
    <property type="entry name" value="WaaL-like"/>
</dbReference>
<evidence type="ECO:0000256" key="1">
    <source>
        <dbReference type="ARBA" id="ARBA00004141"/>
    </source>
</evidence>
<dbReference type="EMBL" id="UAVL01000018">
    <property type="protein sequence ID" value="SQA64258.1"/>
    <property type="molecule type" value="Genomic_DNA"/>
</dbReference>
<dbReference type="GeneID" id="66905868"/>
<feature type="transmembrane region" description="Helical" evidence="5">
    <location>
        <begin position="38"/>
        <end position="58"/>
    </location>
</feature>
<evidence type="ECO:0000256" key="2">
    <source>
        <dbReference type="ARBA" id="ARBA00022692"/>
    </source>
</evidence>
<evidence type="ECO:0000313" key="7">
    <source>
        <dbReference type="EMBL" id="RKR53440.1"/>
    </source>
</evidence>
<evidence type="ECO:0000313" key="8">
    <source>
        <dbReference type="EMBL" id="SQA64258.1"/>
    </source>
</evidence>
<keyword evidence="8" id="KW-0436">Ligase</keyword>
<protein>
    <submittedName>
        <fullName evidence="8">O-antigen ligase</fullName>
    </submittedName>
</protein>
<dbReference type="Proteomes" id="UP000267341">
    <property type="component" value="Unassembled WGS sequence"/>
</dbReference>
<feature type="transmembrane region" description="Helical" evidence="5">
    <location>
        <begin position="65"/>
        <end position="84"/>
    </location>
</feature>
<dbReference type="GO" id="GO:0016874">
    <property type="term" value="F:ligase activity"/>
    <property type="evidence" value="ECO:0007669"/>
    <property type="project" value="UniProtKB-KW"/>
</dbReference>
<dbReference type="Proteomes" id="UP000251313">
    <property type="component" value="Unassembled WGS sequence"/>
</dbReference>
<dbReference type="GO" id="GO:0016020">
    <property type="term" value="C:membrane"/>
    <property type="evidence" value="ECO:0007669"/>
    <property type="project" value="UniProtKB-SubCell"/>
</dbReference>
<evidence type="ECO:0000313" key="9">
    <source>
        <dbReference type="Proteomes" id="UP000251313"/>
    </source>
</evidence>
<evidence type="ECO:0000256" key="4">
    <source>
        <dbReference type="ARBA" id="ARBA00023136"/>
    </source>
</evidence>
<reference evidence="8 9" key="1">
    <citation type="submission" date="2018-06" db="EMBL/GenBank/DDBJ databases">
        <authorList>
            <consortium name="Pathogen Informatics"/>
            <person name="Doyle S."/>
        </authorList>
    </citation>
    <scope>NUCLEOTIDE SEQUENCE [LARGE SCALE GENOMIC DNA]</scope>
    <source>
        <strain evidence="8 9">NCTC11967</strain>
    </source>
</reference>
<accession>A0AB38FY48</accession>
<keyword evidence="4 5" id="KW-0472">Membrane</keyword>
<dbReference type="PANTHER" id="PTHR37422:SF17">
    <property type="entry name" value="O-ANTIGEN LIGASE"/>
    <property type="match status" value="1"/>
</dbReference>
<feature type="transmembrane region" description="Helical" evidence="5">
    <location>
        <begin position="124"/>
        <end position="142"/>
    </location>
</feature>
<organism evidence="8 9">
    <name type="scientific">Yokenella regensburgei</name>
    <dbReference type="NCBI Taxonomy" id="158877"/>
    <lineage>
        <taxon>Bacteria</taxon>
        <taxon>Pseudomonadati</taxon>
        <taxon>Pseudomonadota</taxon>
        <taxon>Gammaproteobacteria</taxon>
        <taxon>Enterobacterales</taxon>
        <taxon>Enterobacteriaceae</taxon>
        <taxon>Yokenella</taxon>
    </lineage>
</organism>